<accession>A0ACC3SZM6</accession>
<organism evidence="1 2">
    <name type="scientific">Lipomyces kononenkoae</name>
    <name type="common">Yeast</name>
    <dbReference type="NCBI Taxonomy" id="34357"/>
    <lineage>
        <taxon>Eukaryota</taxon>
        <taxon>Fungi</taxon>
        <taxon>Dikarya</taxon>
        <taxon>Ascomycota</taxon>
        <taxon>Saccharomycotina</taxon>
        <taxon>Lipomycetes</taxon>
        <taxon>Lipomycetales</taxon>
        <taxon>Lipomycetaceae</taxon>
        <taxon>Lipomyces</taxon>
    </lineage>
</organism>
<dbReference type="Proteomes" id="UP001433508">
    <property type="component" value="Unassembled WGS sequence"/>
</dbReference>
<comment type="caution">
    <text evidence="1">The sequence shown here is derived from an EMBL/GenBank/DDBJ whole genome shotgun (WGS) entry which is preliminary data.</text>
</comment>
<dbReference type="EMBL" id="MU971374">
    <property type="protein sequence ID" value="KAK9237073.1"/>
    <property type="molecule type" value="Genomic_DNA"/>
</dbReference>
<keyword evidence="2" id="KW-1185">Reference proteome</keyword>
<gene>
    <name evidence="1" type="ORF">V1525DRAFT_344666</name>
</gene>
<sequence length="239" mass="26215">MATRKILVARPQGTDHSTNPVSGSSAPSKSGVASNKSGSATTGGGRSNQEKQQRRQDANAKTKFVIRRLPPLYTEEEFKTVTAEYINPSTVEWSYYVQGKVHRSKSTPTTYSRAYAKFKNVESLIAFNKAFGGKAVKDTKGNESVMQIEFAPYEKIPKPKVKTDARQGTIDNGEHAVGVEKWKTDTDHLSRSRVSCFSRVFGGSAGACFSSRSFGGVWRTVERCPDNAVNRIPPNVEVS</sequence>
<evidence type="ECO:0000313" key="2">
    <source>
        <dbReference type="Proteomes" id="UP001433508"/>
    </source>
</evidence>
<reference evidence="2" key="1">
    <citation type="journal article" date="2024" name="Front. Bioeng. Biotechnol.">
        <title>Genome-scale model development and genomic sequencing of the oleaginous clade Lipomyces.</title>
        <authorList>
            <person name="Czajka J.J."/>
            <person name="Han Y."/>
            <person name="Kim J."/>
            <person name="Mondo S.J."/>
            <person name="Hofstad B.A."/>
            <person name="Robles A."/>
            <person name="Haridas S."/>
            <person name="Riley R."/>
            <person name="LaButti K."/>
            <person name="Pangilinan J."/>
            <person name="Andreopoulos W."/>
            <person name="Lipzen A."/>
            <person name="Yan J."/>
            <person name="Wang M."/>
            <person name="Ng V."/>
            <person name="Grigoriev I.V."/>
            <person name="Spatafora J.W."/>
            <person name="Magnuson J.K."/>
            <person name="Baker S.E."/>
            <person name="Pomraning K.R."/>
        </authorList>
    </citation>
    <scope>NUCLEOTIDE SEQUENCE [LARGE SCALE GENOMIC DNA]</scope>
    <source>
        <strain evidence="2">CBS 7786</strain>
    </source>
</reference>
<name>A0ACC3SZM6_LIPKO</name>
<evidence type="ECO:0000313" key="1">
    <source>
        <dbReference type="EMBL" id="KAK9237073.1"/>
    </source>
</evidence>
<proteinExistence type="predicted"/>
<protein>
    <submittedName>
        <fullName evidence="1">Smg-4/UPF3 family-domain-containing protein</fullName>
    </submittedName>
</protein>